<reference evidence="2" key="1">
    <citation type="submission" date="2017-10" db="EMBL/GenBank/DDBJ databases">
        <title>Massilia psychrophilum sp. nov., a novel purple-pigmented bacterium isolated from Tianshan glacier, Xinjiang Municipality, China.</title>
        <authorList>
            <person name="Wang H."/>
        </authorList>
    </citation>
    <scope>NUCLEOTIDE SEQUENCE [LARGE SCALE GENOMIC DNA]</scope>
    <source>
        <strain evidence="2">B2</strain>
    </source>
</reference>
<organism evidence="2 3">
    <name type="scientific">Massilia violaceinigra</name>
    <dbReference type="NCBI Taxonomy" id="2045208"/>
    <lineage>
        <taxon>Bacteria</taxon>
        <taxon>Pseudomonadati</taxon>
        <taxon>Pseudomonadota</taxon>
        <taxon>Betaproteobacteria</taxon>
        <taxon>Burkholderiales</taxon>
        <taxon>Oxalobacteraceae</taxon>
        <taxon>Telluria group</taxon>
        <taxon>Massilia</taxon>
    </lineage>
</organism>
<dbReference type="Proteomes" id="UP000229897">
    <property type="component" value="Chromosome"/>
</dbReference>
<accession>A0A2D2DPH3</accession>
<feature type="domain" description="DUF4214" evidence="1">
    <location>
        <begin position="293"/>
        <end position="351"/>
    </location>
</feature>
<gene>
    <name evidence="2" type="ORF">CR152_21900</name>
</gene>
<name>A0A2D2DPH3_9BURK</name>
<evidence type="ECO:0000313" key="3">
    <source>
        <dbReference type="Proteomes" id="UP000229897"/>
    </source>
</evidence>
<sequence length="466" mass="49589">MRPADNDLIKTMNYITIDYLSDLTAQQMLAARTLTFTPIGSKDSSGLDASASFNNYGGAQIQNDLFSFTGVANVEYDVFSNSTREPSTITLYDHAGNVIAIDNEKSTDIADGHDFLSNFMAPYSGTYYVAAGWTHIMPDPYLSLTVYADLDPVRAPVNTLRAAPGDDTWWSTYSNDIGDAGDGFDTIRYSGTRGDFNIVSAADGLTLTSRFGTEGIDTLKNVEKIDFFGDNDVDMTYIGLTQALYVGYFGRPADVGGLKSFQSQLAALGAPESVREFSARYATDAAVKNLIDSFGTSAESNALYAGDNKTFVKAIFSNLLNRAPSLSGLEFWSAAIDSGELTRANASLSIMAGALANTSIQGQNDARLVEAKIYVASNFTFALESDSFDAAYEGAGAATIARNLLGTVSSGTDPNAFQPSVYQAILKLPQLPPAALAQPGEQPWAAQPEALPIMLTGMASSLDGAA</sequence>
<evidence type="ECO:0000259" key="1">
    <source>
        <dbReference type="Pfam" id="PF13946"/>
    </source>
</evidence>
<dbReference type="AlphaFoldDB" id="A0A2D2DPH3"/>
<dbReference type="EMBL" id="CP024608">
    <property type="protein sequence ID" value="ATQ76879.1"/>
    <property type="molecule type" value="Genomic_DNA"/>
</dbReference>
<dbReference type="InterPro" id="IPR025282">
    <property type="entry name" value="DUF4214"/>
</dbReference>
<dbReference type="KEGG" id="mass:CR152_21900"/>
<dbReference type="Pfam" id="PF13946">
    <property type="entry name" value="DUF4214"/>
    <property type="match status" value="1"/>
</dbReference>
<dbReference type="Gene3D" id="2.60.120.380">
    <property type="match status" value="1"/>
</dbReference>
<protein>
    <recommendedName>
        <fullName evidence="1">DUF4214 domain-containing protein</fullName>
    </recommendedName>
</protein>
<proteinExistence type="predicted"/>
<keyword evidence="3" id="KW-1185">Reference proteome</keyword>
<evidence type="ECO:0000313" key="2">
    <source>
        <dbReference type="EMBL" id="ATQ76879.1"/>
    </source>
</evidence>